<protein>
    <submittedName>
        <fullName evidence="1">Uncharacterized protein</fullName>
    </submittedName>
</protein>
<dbReference type="AlphaFoldDB" id="A0A0F9M2Q8"/>
<accession>A0A0F9M2Q8</accession>
<reference evidence="1" key="1">
    <citation type="journal article" date="2015" name="Nature">
        <title>Complex archaea that bridge the gap between prokaryotes and eukaryotes.</title>
        <authorList>
            <person name="Spang A."/>
            <person name="Saw J.H."/>
            <person name="Jorgensen S.L."/>
            <person name="Zaremba-Niedzwiedzka K."/>
            <person name="Martijn J."/>
            <person name="Lind A.E."/>
            <person name="van Eijk R."/>
            <person name="Schleper C."/>
            <person name="Guy L."/>
            <person name="Ettema T.J."/>
        </authorList>
    </citation>
    <scope>NUCLEOTIDE SEQUENCE</scope>
</reference>
<sequence>MAWLVKKRGMDRGLVQQKEGIVDMPILNYTTSVPAMRTINQVQSKLAGHGAKAVMMNYEEGRVSSLAFQVDGPAGTLSIKLPVDLKATLRVMERDGLPRRYLTEDHAYRVSWRIVKDWLEAQIALLDTEMVKMEQIFLPYIITHNGKTVFEIMAGMNFQITEGN</sequence>
<comment type="caution">
    <text evidence="1">The sequence shown here is derived from an EMBL/GenBank/DDBJ whole genome shotgun (WGS) entry which is preliminary data.</text>
</comment>
<name>A0A0F9M2Q8_9ZZZZ</name>
<evidence type="ECO:0000313" key="1">
    <source>
        <dbReference type="EMBL" id="KKM93626.1"/>
    </source>
</evidence>
<gene>
    <name evidence="1" type="ORF">LCGC14_1206570</name>
</gene>
<organism evidence="1">
    <name type="scientific">marine sediment metagenome</name>
    <dbReference type="NCBI Taxonomy" id="412755"/>
    <lineage>
        <taxon>unclassified sequences</taxon>
        <taxon>metagenomes</taxon>
        <taxon>ecological metagenomes</taxon>
    </lineage>
</organism>
<dbReference type="EMBL" id="LAZR01006240">
    <property type="protein sequence ID" value="KKM93626.1"/>
    <property type="molecule type" value="Genomic_DNA"/>
</dbReference>
<proteinExistence type="predicted"/>